<evidence type="ECO:0000313" key="8">
    <source>
        <dbReference type="EMBL" id="SEI48617.1"/>
    </source>
</evidence>
<dbReference type="Gene3D" id="3.30.390.30">
    <property type="match status" value="1"/>
</dbReference>
<dbReference type="SUPFAM" id="SSF51905">
    <property type="entry name" value="FAD/NAD(P)-binding domain"/>
    <property type="match status" value="1"/>
</dbReference>
<dbReference type="AlphaFoldDB" id="A0A1H6R7W9"/>
<dbReference type="STRING" id="1130080.SAMN04488113_10186"/>
<keyword evidence="2" id="KW-0285">Flavoprotein</keyword>
<protein>
    <submittedName>
        <fullName evidence="8">Glutathione reductase (NADPH)</fullName>
    </submittedName>
</protein>
<feature type="binding site" evidence="4">
    <location>
        <position position="299"/>
    </location>
    <ligand>
        <name>FAD</name>
        <dbReference type="ChEBI" id="CHEBI:57692"/>
    </ligand>
</feature>
<organism evidence="8 9">
    <name type="scientific">Alkalibacterium gilvum</name>
    <dbReference type="NCBI Taxonomy" id="1130080"/>
    <lineage>
        <taxon>Bacteria</taxon>
        <taxon>Bacillati</taxon>
        <taxon>Bacillota</taxon>
        <taxon>Bacilli</taxon>
        <taxon>Lactobacillales</taxon>
        <taxon>Carnobacteriaceae</taxon>
        <taxon>Alkalibacterium</taxon>
    </lineage>
</organism>
<dbReference type="InterPro" id="IPR023753">
    <property type="entry name" value="FAD/NAD-binding_dom"/>
</dbReference>
<dbReference type="SUPFAM" id="SSF55424">
    <property type="entry name" value="FAD/NAD-linked reductases, dimerisation (C-terminal) domain"/>
    <property type="match status" value="1"/>
</dbReference>
<dbReference type="GO" id="GO:0016491">
    <property type="term" value="F:oxidoreductase activity"/>
    <property type="evidence" value="ECO:0007669"/>
    <property type="project" value="InterPro"/>
</dbReference>
<feature type="disulfide bond" description="Redox-active" evidence="5">
    <location>
        <begin position="42"/>
        <end position="47"/>
    </location>
</feature>
<proteinExistence type="inferred from homology"/>
<evidence type="ECO:0000259" key="7">
    <source>
        <dbReference type="Pfam" id="PF07992"/>
    </source>
</evidence>
<dbReference type="Pfam" id="PF02852">
    <property type="entry name" value="Pyr_redox_dim"/>
    <property type="match status" value="1"/>
</dbReference>
<dbReference type="Proteomes" id="UP000198564">
    <property type="component" value="Unassembled WGS sequence"/>
</dbReference>
<sequence length="446" mass="48883">MTHSYDVVVIGSGPAGKSAASSLASKNNKVAVIENDLWGGTCPNRGCDPKKVLVSAVESQTIANQLSGKGIKDTPTVNWTDLMTFKKTFTDPVSEQSKKSLDSSGADTYYGTAEFIDEKSLKVNNNVLEADRFIIATGAHPNILNIKGKEHFLTSNDFLSLPDMPDTITFIGGGYISFEFAAIASAAGAKVNVIQYDYSPLKQFDQEFVKEVMKELEAKGVTFHLNTNVTEIKKESGKYTLTGDNNFSLQTDLVFSSTGRAPSIDKLNLDKANVPYDKKGVKVNDYLQTSNPSIYAIGDALSKNQPKLTPVSSLEASYIVEHFSSKENKKIVYPSVPSIVFTSPKLAHVGVTIKEATEDDKNYDINEVNASKFFSYKRTNEPVSKVKVVTDKHSGQLVGATCINNEADELINYFSILINKKIKADELSELLFAYPTIASDLPYFYK</sequence>
<dbReference type="InterPro" id="IPR036188">
    <property type="entry name" value="FAD/NAD-bd_sf"/>
</dbReference>
<evidence type="ECO:0000256" key="5">
    <source>
        <dbReference type="PIRSR" id="PIRSR000350-4"/>
    </source>
</evidence>
<dbReference type="PRINTS" id="PR00368">
    <property type="entry name" value="FADPNR"/>
</dbReference>
<dbReference type="PRINTS" id="PR00411">
    <property type="entry name" value="PNDRDTASEI"/>
</dbReference>
<name>A0A1H6R7W9_9LACT</name>
<evidence type="ECO:0000256" key="4">
    <source>
        <dbReference type="PIRSR" id="PIRSR000350-3"/>
    </source>
</evidence>
<feature type="domain" description="Pyridine nucleotide-disulphide oxidoreductase dimerisation" evidence="6">
    <location>
        <begin position="336"/>
        <end position="439"/>
    </location>
</feature>
<dbReference type="Gene3D" id="3.50.50.60">
    <property type="entry name" value="FAD/NAD(P)-binding domain"/>
    <property type="match status" value="2"/>
</dbReference>
<dbReference type="PIRSF" id="PIRSF000350">
    <property type="entry name" value="Mercury_reductase_MerA"/>
    <property type="match status" value="1"/>
</dbReference>
<feature type="binding site" evidence="4">
    <location>
        <position position="259"/>
    </location>
    <ligand>
        <name>NAD(+)</name>
        <dbReference type="ChEBI" id="CHEBI:57540"/>
    </ligand>
</feature>
<dbReference type="InterPro" id="IPR004099">
    <property type="entry name" value="Pyr_nucl-diS_OxRdtase_dimer"/>
</dbReference>
<dbReference type="OrthoDB" id="9800167at2"/>
<dbReference type="PANTHER" id="PTHR43014">
    <property type="entry name" value="MERCURIC REDUCTASE"/>
    <property type="match status" value="1"/>
</dbReference>
<dbReference type="PANTHER" id="PTHR43014:SF5">
    <property type="entry name" value="GLUTATHIONE REDUCTASE (NADPH)"/>
    <property type="match status" value="1"/>
</dbReference>
<keyword evidence="9" id="KW-1185">Reference proteome</keyword>
<dbReference type="RefSeq" id="WP_091631778.1">
    <property type="nucleotide sequence ID" value="NZ_FNYW01000001.1"/>
</dbReference>
<evidence type="ECO:0000256" key="2">
    <source>
        <dbReference type="ARBA" id="ARBA00022630"/>
    </source>
</evidence>
<evidence type="ECO:0000256" key="3">
    <source>
        <dbReference type="ARBA" id="ARBA00022827"/>
    </source>
</evidence>
<comment type="cofactor">
    <cofactor evidence="4">
        <name>FAD</name>
        <dbReference type="ChEBI" id="CHEBI:57692"/>
    </cofactor>
    <text evidence="4">Binds 1 FAD per subunit.</text>
</comment>
<dbReference type="Pfam" id="PF07992">
    <property type="entry name" value="Pyr_redox_2"/>
    <property type="match status" value="1"/>
</dbReference>
<keyword evidence="4" id="KW-0520">NAD</keyword>
<comment type="similarity">
    <text evidence="1">Belongs to the class-I pyridine nucleotide-disulfide oxidoreductase family.</text>
</comment>
<feature type="binding site" evidence="4">
    <location>
        <begin position="172"/>
        <end position="179"/>
    </location>
    <ligand>
        <name>NAD(+)</name>
        <dbReference type="ChEBI" id="CHEBI:57540"/>
    </ligand>
</feature>
<evidence type="ECO:0000256" key="1">
    <source>
        <dbReference type="ARBA" id="ARBA00007532"/>
    </source>
</evidence>
<dbReference type="GO" id="GO:0000166">
    <property type="term" value="F:nucleotide binding"/>
    <property type="evidence" value="ECO:0007669"/>
    <property type="project" value="UniProtKB-KW"/>
</dbReference>
<gene>
    <name evidence="8" type="ORF">SAMN04488113_10186</name>
</gene>
<dbReference type="EMBL" id="FNYW01000001">
    <property type="protein sequence ID" value="SEI48617.1"/>
    <property type="molecule type" value="Genomic_DNA"/>
</dbReference>
<accession>A0A1H6R7W9</accession>
<evidence type="ECO:0000313" key="9">
    <source>
        <dbReference type="Proteomes" id="UP000198564"/>
    </source>
</evidence>
<keyword evidence="3 4" id="KW-0274">FAD</keyword>
<dbReference type="InterPro" id="IPR001100">
    <property type="entry name" value="Pyr_nuc-diS_OxRdtase"/>
</dbReference>
<feature type="binding site" evidence="4">
    <location>
        <position position="51"/>
    </location>
    <ligand>
        <name>FAD</name>
        <dbReference type="ChEBI" id="CHEBI:57692"/>
    </ligand>
</feature>
<dbReference type="InterPro" id="IPR016156">
    <property type="entry name" value="FAD/NAD-linked_Rdtase_dimer_sf"/>
</dbReference>
<reference evidence="9" key="1">
    <citation type="submission" date="2016-10" db="EMBL/GenBank/DDBJ databases">
        <authorList>
            <person name="Varghese N."/>
            <person name="Submissions S."/>
        </authorList>
    </citation>
    <scope>NUCLEOTIDE SEQUENCE [LARGE SCALE GENOMIC DNA]</scope>
    <source>
        <strain evidence="9">DSM 25751</strain>
    </source>
</reference>
<keyword evidence="4" id="KW-0547">Nucleotide-binding</keyword>
<feature type="domain" description="FAD/NAD(P)-binding" evidence="7">
    <location>
        <begin position="5"/>
        <end position="314"/>
    </location>
</feature>
<evidence type="ECO:0000259" key="6">
    <source>
        <dbReference type="Pfam" id="PF02852"/>
    </source>
</evidence>